<comment type="catalytic activity">
    <reaction evidence="1 5 6">
        <text>[protein]-peptidylproline (omega=180) = [protein]-peptidylproline (omega=0)</text>
        <dbReference type="Rhea" id="RHEA:16237"/>
        <dbReference type="Rhea" id="RHEA-COMP:10747"/>
        <dbReference type="Rhea" id="RHEA-COMP:10748"/>
        <dbReference type="ChEBI" id="CHEBI:83833"/>
        <dbReference type="ChEBI" id="CHEBI:83834"/>
        <dbReference type="EC" id="5.2.1.8"/>
    </reaction>
</comment>
<dbReference type="NCBIfam" id="NF011676">
    <property type="entry name" value="PRK15095.1"/>
    <property type="match status" value="1"/>
</dbReference>
<evidence type="ECO:0000259" key="7">
    <source>
        <dbReference type="PROSITE" id="PS50059"/>
    </source>
</evidence>
<dbReference type="EC" id="5.2.1.8" evidence="6"/>
<keyword evidence="4 5" id="KW-0413">Isomerase</keyword>
<proteinExistence type="inferred from homology"/>
<accession>A0ABX5LYA3</accession>
<dbReference type="EMBL" id="LAPT01000082">
    <property type="protein sequence ID" value="PXF30163.1"/>
    <property type="molecule type" value="Genomic_DNA"/>
</dbReference>
<reference evidence="8 9" key="1">
    <citation type="submission" date="2015-03" db="EMBL/GenBank/DDBJ databases">
        <authorList>
            <person name="Krishnan R."/>
            <person name="Midha S."/>
            <person name="Patil P.B."/>
            <person name="Rameshkumar N."/>
        </authorList>
    </citation>
    <scope>NUCLEOTIDE SEQUENCE [LARGE SCALE GENOMIC DNA]</scope>
    <source>
        <strain evidence="8 9">L1E11</strain>
    </source>
</reference>
<dbReference type="RefSeq" id="WP_110188335.1">
    <property type="nucleotide sequence ID" value="NZ_CP177354.1"/>
</dbReference>
<sequence length="149" mass="16443">MHTSDVVVESRARVTLHFSLSLVDGQVIDSNFDRSPAAFVVGDGSLLEGFERKLLGLQAGQRETFVLSPEHAFGQWNPANLQYFKREQFPQEMVIEPGEVISFSDAINSELPGVVQAVEGDKVTVDFNHPLAGKDIHFTVHILQVEPAV</sequence>
<dbReference type="PROSITE" id="PS50059">
    <property type="entry name" value="FKBP_PPIASE"/>
    <property type="match status" value="1"/>
</dbReference>
<dbReference type="InterPro" id="IPR048261">
    <property type="entry name" value="SlpA/SlyD-like_ins_sf"/>
</dbReference>
<keyword evidence="3 5" id="KW-0697">Rotamase</keyword>
<evidence type="ECO:0000256" key="3">
    <source>
        <dbReference type="ARBA" id="ARBA00023110"/>
    </source>
</evidence>
<dbReference type="Pfam" id="PF00254">
    <property type="entry name" value="FKBP_C"/>
    <property type="match status" value="1"/>
</dbReference>
<name>A0ABX5LYA3_9GAMM</name>
<comment type="similarity">
    <text evidence="2 6">Belongs to the FKBP-type PPIase family.</text>
</comment>
<dbReference type="InterPro" id="IPR046357">
    <property type="entry name" value="PPIase_dom_sf"/>
</dbReference>
<evidence type="ECO:0000256" key="1">
    <source>
        <dbReference type="ARBA" id="ARBA00000971"/>
    </source>
</evidence>
<feature type="domain" description="PPIase FKBP-type" evidence="7">
    <location>
        <begin position="11"/>
        <end position="103"/>
    </location>
</feature>
<evidence type="ECO:0000256" key="5">
    <source>
        <dbReference type="PROSITE-ProRule" id="PRU00277"/>
    </source>
</evidence>
<dbReference type="Gene3D" id="3.10.50.40">
    <property type="match status" value="1"/>
</dbReference>
<comment type="caution">
    <text evidence="8">The sequence shown here is derived from an EMBL/GenBank/DDBJ whole genome shotgun (WGS) entry which is preliminary data.</text>
</comment>
<dbReference type="Gene3D" id="2.40.10.330">
    <property type="match status" value="1"/>
</dbReference>
<dbReference type="SUPFAM" id="SSF54534">
    <property type="entry name" value="FKBP-like"/>
    <property type="match status" value="1"/>
</dbReference>
<dbReference type="PANTHER" id="PTHR47861">
    <property type="entry name" value="FKBP-TYPE PEPTIDYL-PROLYL CIS-TRANS ISOMERASE SLYD"/>
    <property type="match status" value="1"/>
</dbReference>
<dbReference type="PANTHER" id="PTHR47861:SF4">
    <property type="entry name" value="FKBP-TYPE 16 KDA PEPTIDYL-PROLYL CIS-TRANS ISOMERASE"/>
    <property type="match status" value="1"/>
</dbReference>
<dbReference type="InterPro" id="IPR001179">
    <property type="entry name" value="PPIase_FKBP_dom"/>
</dbReference>
<evidence type="ECO:0000313" key="9">
    <source>
        <dbReference type="Proteomes" id="UP000248090"/>
    </source>
</evidence>
<keyword evidence="9" id="KW-1185">Reference proteome</keyword>
<protein>
    <recommendedName>
        <fullName evidence="6">Peptidyl-prolyl cis-trans isomerase</fullName>
        <ecNumber evidence="6">5.2.1.8</ecNumber>
    </recommendedName>
</protein>
<evidence type="ECO:0000256" key="4">
    <source>
        <dbReference type="ARBA" id="ARBA00023235"/>
    </source>
</evidence>
<organism evidence="8 9">
    <name type="scientific">Pokkaliibacter plantistimulans</name>
    <dbReference type="NCBI Taxonomy" id="1635171"/>
    <lineage>
        <taxon>Bacteria</taxon>
        <taxon>Pseudomonadati</taxon>
        <taxon>Pseudomonadota</taxon>
        <taxon>Gammaproteobacteria</taxon>
        <taxon>Oceanospirillales</taxon>
        <taxon>Balneatrichaceae</taxon>
        <taxon>Pokkaliibacter</taxon>
    </lineage>
</organism>
<dbReference type="GO" id="GO:0016853">
    <property type="term" value="F:isomerase activity"/>
    <property type="evidence" value="ECO:0007669"/>
    <property type="project" value="UniProtKB-KW"/>
</dbReference>
<evidence type="ECO:0000313" key="8">
    <source>
        <dbReference type="EMBL" id="PXF30163.1"/>
    </source>
</evidence>
<evidence type="ECO:0000256" key="6">
    <source>
        <dbReference type="RuleBase" id="RU003915"/>
    </source>
</evidence>
<evidence type="ECO:0000256" key="2">
    <source>
        <dbReference type="ARBA" id="ARBA00006577"/>
    </source>
</evidence>
<dbReference type="Proteomes" id="UP000248090">
    <property type="component" value="Unassembled WGS sequence"/>
</dbReference>
<gene>
    <name evidence="8" type="ORF">WH50_16615</name>
</gene>